<dbReference type="Gene3D" id="3.40.50.300">
    <property type="entry name" value="P-loop containing nucleotide triphosphate hydrolases"/>
    <property type="match status" value="1"/>
</dbReference>
<dbReference type="GO" id="GO:0005525">
    <property type="term" value="F:GTP binding"/>
    <property type="evidence" value="ECO:0007669"/>
    <property type="project" value="UniProtKB-KW"/>
</dbReference>
<dbReference type="SUPFAM" id="SSF52540">
    <property type="entry name" value="P-loop containing nucleoside triphosphate hydrolases"/>
    <property type="match status" value="1"/>
</dbReference>
<gene>
    <name evidence="6" type="ORF">HELGO_WM46643</name>
</gene>
<dbReference type="NCBIfam" id="TIGR03596">
    <property type="entry name" value="GTPase_YlqF"/>
    <property type="match status" value="1"/>
</dbReference>
<evidence type="ECO:0000256" key="1">
    <source>
        <dbReference type="ARBA" id="ARBA00022741"/>
    </source>
</evidence>
<dbReference type="PANTHER" id="PTHR45782:SF4">
    <property type="entry name" value="MITOCHONDRIAL RIBOSOME-ASSOCIATED GTPASE 1"/>
    <property type="match status" value="1"/>
</dbReference>
<accession>A0A6S6UFD3</accession>
<keyword evidence="2 3" id="KW-0342">GTP-binding</keyword>
<dbReference type="AlphaFoldDB" id="A0A6S6UFD3"/>
<feature type="binding site" evidence="4">
    <location>
        <begin position="128"/>
        <end position="133"/>
    </location>
    <ligand>
        <name>GTP</name>
        <dbReference type="ChEBI" id="CHEBI:37565"/>
    </ligand>
</feature>
<proteinExistence type="inferred from homology"/>
<comment type="subcellular location">
    <subcellularLocation>
        <location evidence="3">Cytoplasm</location>
    </subcellularLocation>
</comment>
<dbReference type="CDD" id="cd01856">
    <property type="entry name" value="YlqF"/>
    <property type="match status" value="1"/>
</dbReference>
<sequence length="309" mass="34578">MAIQWYPGHMHKAQKDIKKLLGNVDLIIEILDARIPFSSTNPVIELLSDNSGNPKPRLKVMNKSDLADPVSTKVWEDYFAQSQGVKTLKMSSDKASQVKNIVTLCHQMFPEHEARLRPIQAMVVGIPNVGKSTIINLLAGRAIAKTGNEAAVTKTQQRIDLKNGIVLFDTPGMLWPKIENDNSAYRLAITGAIKDTVIDYVEIADYLLEYLLTYHPDTLQKHFKLDELPRDAYSALEVIGRSRGTMKSGGRVDLDKISKIIIKEYRSATIGNISLENPIMIENENAIAAQKAQQKADKKAARKKNFKKR</sequence>
<dbReference type="Pfam" id="PF01926">
    <property type="entry name" value="MMR_HSR1"/>
    <property type="match status" value="1"/>
</dbReference>
<dbReference type="PROSITE" id="PS51721">
    <property type="entry name" value="G_CP"/>
    <property type="match status" value="1"/>
</dbReference>
<keyword evidence="1 3" id="KW-0547">Nucleotide-binding</keyword>
<evidence type="ECO:0000256" key="3">
    <source>
        <dbReference type="PIRNR" id="PIRNR006230"/>
    </source>
</evidence>
<dbReference type="InterPro" id="IPR030378">
    <property type="entry name" value="G_CP_dom"/>
</dbReference>
<organism evidence="6">
    <name type="scientific">uncultured Thiotrichaceae bacterium</name>
    <dbReference type="NCBI Taxonomy" id="298394"/>
    <lineage>
        <taxon>Bacteria</taxon>
        <taxon>Pseudomonadati</taxon>
        <taxon>Pseudomonadota</taxon>
        <taxon>Gammaproteobacteria</taxon>
        <taxon>Thiotrichales</taxon>
        <taxon>Thiotrichaceae</taxon>
        <taxon>environmental samples</taxon>
    </lineage>
</organism>
<dbReference type="GO" id="GO:0003924">
    <property type="term" value="F:GTPase activity"/>
    <property type="evidence" value="ECO:0007669"/>
    <property type="project" value="TreeGrafter"/>
</dbReference>
<dbReference type="GO" id="GO:0006412">
    <property type="term" value="P:translation"/>
    <property type="evidence" value="ECO:0007669"/>
    <property type="project" value="TreeGrafter"/>
</dbReference>
<dbReference type="PANTHER" id="PTHR45782">
    <property type="entry name" value="MITOCHONDRIAL RIBOSOME-ASSOCIATED GTPASE 1"/>
    <property type="match status" value="1"/>
</dbReference>
<name>A0A6S6UFD3_9GAMM</name>
<comment type="similarity">
    <text evidence="3">Belongs to the TRAFAC class YlqF/YawG GTPase family. MTG1 subfamily.</text>
</comment>
<dbReference type="InterPro" id="IPR027417">
    <property type="entry name" value="P-loop_NTPase"/>
</dbReference>
<keyword evidence="3" id="KW-0963">Cytoplasm</keyword>
<dbReference type="InterPro" id="IPR019991">
    <property type="entry name" value="GTP-bd_ribosome_bgen"/>
</dbReference>
<dbReference type="EMBL" id="CACVAT010000431">
    <property type="protein sequence ID" value="CAA6826938.1"/>
    <property type="molecule type" value="Genomic_DNA"/>
</dbReference>
<evidence type="ECO:0000256" key="4">
    <source>
        <dbReference type="PIRSR" id="PIRSR006230-1"/>
    </source>
</evidence>
<reference evidence="6" key="1">
    <citation type="submission" date="2020-01" db="EMBL/GenBank/DDBJ databases">
        <authorList>
            <person name="Meier V. D."/>
            <person name="Meier V D."/>
        </authorList>
    </citation>
    <scope>NUCLEOTIDE SEQUENCE</scope>
    <source>
        <strain evidence="6">HLG_WM_MAG_09</strain>
    </source>
</reference>
<dbReference type="InterPro" id="IPR006073">
    <property type="entry name" value="GTP-bd"/>
</dbReference>
<dbReference type="GO" id="GO:0005737">
    <property type="term" value="C:cytoplasm"/>
    <property type="evidence" value="ECO:0007669"/>
    <property type="project" value="UniProtKB-SubCell"/>
</dbReference>
<dbReference type="PIRSF" id="PIRSF006230">
    <property type="entry name" value="MG442"/>
    <property type="match status" value="1"/>
</dbReference>
<dbReference type="InterPro" id="IPR023179">
    <property type="entry name" value="GTP-bd_ortho_bundle_sf"/>
</dbReference>
<feature type="binding site" evidence="4">
    <location>
        <begin position="62"/>
        <end position="65"/>
    </location>
    <ligand>
        <name>GTP</name>
        <dbReference type="ChEBI" id="CHEBI:37565"/>
    </ligand>
</feature>
<evidence type="ECO:0000259" key="5">
    <source>
        <dbReference type="PROSITE" id="PS51721"/>
    </source>
</evidence>
<evidence type="ECO:0000313" key="6">
    <source>
        <dbReference type="EMBL" id="CAA6826938.1"/>
    </source>
</evidence>
<dbReference type="InterPro" id="IPR016478">
    <property type="entry name" value="GTPase_MTG1"/>
</dbReference>
<dbReference type="PRINTS" id="PR00326">
    <property type="entry name" value="GTP1OBG"/>
</dbReference>
<feature type="binding site" evidence="4">
    <location>
        <position position="172"/>
    </location>
    <ligand>
        <name>GTP</name>
        <dbReference type="ChEBI" id="CHEBI:37565"/>
    </ligand>
</feature>
<dbReference type="Gene3D" id="1.10.1580.10">
    <property type="match status" value="1"/>
</dbReference>
<feature type="domain" description="CP-type G" evidence="5">
    <location>
        <begin position="11"/>
        <end position="176"/>
    </location>
</feature>
<comment type="function">
    <text evidence="3">Required for a late step of 50S ribosomal subunit assembly. Has GTPase activity.</text>
</comment>
<evidence type="ECO:0000256" key="2">
    <source>
        <dbReference type="ARBA" id="ARBA00023134"/>
    </source>
</evidence>
<protein>
    <recommendedName>
        <fullName evidence="3">Ribosome biogenesis GTPase A</fullName>
    </recommendedName>
</protein>
<dbReference type="FunFam" id="3.40.50.300:FF:000590">
    <property type="entry name" value="Ribosome biogenesis GTPase A"/>
    <property type="match status" value="1"/>
</dbReference>